<proteinExistence type="predicted"/>
<dbReference type="AlphaFoldDB" id="A0A9X3CA29"/>
<dbReference type="InterPro" id="IPR025506">
    <property type="entry name" value="Abi_alpha"/>
</dbReference>
<dbReference type="EMBL" id="JAOZEV010000023">
    <property type="protein sequence ID" value="MCV9934420.1"/>
    <property type="molecule type" value="Genomic_DNA"/>
</dbReference>
<organism evidence="1 2">
    <name type="scientific">Flavobacterium frigoritolerans</name>
    <dbReference type="NCBI Taxonomy" id="2987686"/>
    <lineage>
        <taxon>Bacteria</taxon>
        <taxon>Pseudomonadati</taxon>
        <taxon>Bacteroidota</taxon>
        <taxon>Flavobacteriia</taxon>
        <taxon>Flavobacteriales</taxon>
        <taxon>Flavobacteriaceae</taxon>
        <taxon>Flavobacterium</taxon>
    </lineage>
</organism>
<evidence type="ECO:0000313" key="2">
    <source>
        <dbReference type="Proteomes" id="UP001151133"/>
    </source>
</evidence>
<name>A0A9X3CA29_9FLAO</name>
<dbReference type="Gene3D" id="3.30.110.190">
    <property type="match status" value="1"/>
</dbReference>
<evidence type="ECO:0000313" key="1">
    <source>
        <dbReference type="EMBL" id="MCV9934420.1"/>
    </source>
</evidence>
<dbReference type="Pfam" id="PF14337">
    <property type="entry name" value="Abi_alpha"/>
    <property type="match status" value="1"/>
</dbReference>
<dbReference type="RefSeq" id="WP_264288597.1">
    <property type="nucleotide sequence ID" value="NZ_JAOZEV010000023.1"/>
</dbReference>
<sequence length="300" mass="34971">MLEKVLNNVPLNEFYKDLFGPGMKKAGQALETVIDGANLILLPLKLVNAKSRIYFDKNIKRYSDKINSNSGYTLSVVPKYVGLPILDKLTYLDENELSETFINLLTKASFEETLKFVHPAYLSILERLSVDEAKILFYYKNQSFIPFVDMYVHKYVEKIKKPDYFDSKESKSAEQIKLMIEYSTQNKESIYIKLYENLSGIENEVELLFPKNIQLYIENLALNGLIKFERILHHKDYLEKYRELINKDYKDIYEESSKSINGIREGKVDEIELALDVRKGYIEFTELGKGFLNACIKEIE</sequence>
<reference evidence="1" key="1">
    <citation type="submission" date="2022-10" db="EMBL/GenBank/DDBJ databases">
        <title>Two novel species of Flavobacterium.</title>
        <authorList>
            <person name="Liu Q."/>
            <person name="Xin Y.-H."/>
        </authorList>
    </citation>
    <scope>NUCLEOTIDE SEQUENCE</scope>
    <source>
        <strain evidence="1">LS1R47</strain>
    </source>
</reference>
<keyword evidence="2" id="KW-1185">Reference proteome</keyword>
<comment type="caution">
    <text evidence="1">The sequence shown here is derived from an EMBL/GenBank/DDBJ whole genome shotgun (WGS) entry which is preliminary data.</text>
</comment>
<dbReference type="Proteomes" id="UP001151133">
    <property type="component" value="Unassembled WGS sequence"/>
</dbReference>
<gene>
    <name evidence="1" type="ORF">OIU80_19240</name>
</gene>
<protein>
    <submittedName>
        <fullName evidence="1">DUF4393 domain-containing protein</fullName>
    </submittedName>
</protein>
<accession>A0A9X3CA29</accession>